<evidence type="ECO:0000313" key="1">
    <source>
        <dbReference type="EMBL" id="MBL0391235.1"/>
    </source>
</evidence>
<reference evidence="1 2" key="1">
    <citation type="journal article" date="2017" name="Int. J. Syst. Evol. Microbiol.">
        <title>Ramlibacter monticola sp. nov., isolated from forest soil.</title>
        <authorList>
            <person name="Chaudhary D.K."/>
            <person name="Kim J."/>
        </authorList>
    </citation>
    <scope>NUCLEOTIDE SEQUENCE [LARGE SCALE GENOMIC DNA]</scope>
    <source>
        <strain evidence="1 2">KACC 19175</strain>
    </source>
</reference>
<dbReference type="RefSeq" id="WP_201673879.1">
    <property type="nucleotide sequence ID" value="NZ_JAEQNE010000002.1"/>
</dbReference>
<dbReference type="Proteomes" id="UP000599109">
    <property type="component" value="Unassembled WGS sequence"/>
</dbReference>
<evidence type="ECO:0008006" key="3">
    <source>
        <dbReference type="Google" id="ProtNLM"/>
    </source>
</evidence>
<evidence type="ECO:0000313" key="2">
    <source>
        <dbReference type="Proteomes" id="UP000599109"/>
    </source>
</evidence>
<name>A0A936YXD1_9BURK</name>
<organism evidence="1 2">
    <name type="scientific">Ramlibacter monticola</name>
    <dbReference type="NCBI Taxonomy" id="1926872"/>
    <lineage>
        <taxon>Bacteria</taxon>
        <taxon>Pseudomonadati</taxon>
        <taxon>Pseudomonadota</taxon>
        <taxon>Betaproteobacteria</taxon>
        <taxon>Burkholderiales</taxon>
        <taxon>Comamonadaceae</taxon>
        <taxon>Ramlibacter</taxon>
    </lineage>
</organism>
<dbReference type="EMBL" id="JAEQNE010000002">
    <property type="protein sequence ID" value="MBL0391235.1"/>
    <property type="molecule type" value="Genomic_DNA"/>
</dbReference>
<proteinExistence type="predicted"/>
<protein>
    <recommendedName>
        <fullName evidence="3">Uracil-DNA glycosylase</fullName>
    </recommendedName>
</protein>
<keyword evidence="2" id="KW-1185">Reference proteome</keyword>
<comment type="caution">
    <text evidence="1">The sequence shown here is derived from an EMBL/GenBank/DDBJ whole genome shotgun (WGS) entry which is preliminary data.</text>
</comment>
<accession>A0A936YXD1</accession>
<dbReference type="AlphaFoldDB" id="A0A936YXD1"/>
<gene>
    <name evidence="1" type="ORF">JJ685_08805</name>
</gene>
<sequence>MESPKKSLEERYVEILADIDTAYLERTADESGRLSSPFLVSGPRDPGARRIMVIGREFGGRGWRVPYQGGGPQTYVDTALAKHRKFFAEKMEKPARPGTFFHFMKRLAFKTGQRGLIYSNLFCFDSMGRDPRRSSHFPVVKKVSKLLLDAQIEHFQPDAIVFANGMDSVGIRRDFFPIAGEDKVCQGRRDWEHEGIPKGHLWEFELHETYRCYRIHHPSAQSSMAARVRRRLFEIITESPAPVLSPYSQ</sequence>